<gene>
    <name evidence="2" type="ORF">AB1207_15080</name>
</gene>
<dbReference type="InterPro" id="IPR018713">
    <property type="entry name" value="MPAB/Lcp_cat_dom"/>
</dbReference>
<evidence type="ECO:0000259" key="1">
    <source>
        <dbReference type="Pfam" id="PF09995"/>
    </source>
</evidence>
<dbReference type="EC" id="1.-.-.-" evidence="2"/>
<feature type="domain" description="ER-bound oxygenase mpaB/mpaB'/Rubber oxygenase catalytic" evidence="1">
    <location>
        <begin position="46"/>
        <end position="270"/>
    </location>
</feature>
<keyword evidence="2" id="KW-0560">Oxidoreductase</keyword>
<name>A0ABV3P8U7_9ACTN</name>
<dbReference type="Proteomes" id="UP001555826">
    <property type="component" value="Unassembled WGS sequence"/>
</dbReference>
<dbReference type="GO" id="GO:0016491">
    <property type="term" value="F:oxidoreductase activity"/>
    <property type="evidence" value="ECO:0007669"/>
    <property type="project" value="UniProtKB-KW"/>
</dbReference>
<comment type="caution">
    <text evidence="2">The sequence shown here is derived from an EMBL/GenBank/DDBJ whole genome shotgun (WGS) entry which is preliminary data.</text>
</comment>
<sequence length="315" mass="34291">MRTSDRFRARFRRRVSGDPSGAPDWVRAIATVGEGPGWFEPDGVVWRVHGDLSTLVGGVAALLGQGTHPLALAGVQRHSTYRTDPWGRLAGTARWLTVTTFGSSQLADREAARVRGMHQRVRGTAPDGRPYSASDPALLRWVHLAFTDAFLAAQDACGNDLTPRFGSRWGDEYVADWARSARALGALDLPTSRRELAEALHEQRPGLVPVPDDLRAFITGPTGLGRAERLVYRRIARAGSLVLSPTLADLAGVPGRGRSSTSARLRRELAAARVSLKALRLALGPHSPSERAARYRLGRGPRPEWLREDGVPELV</sequence>
<evidence type="ECO:0000313" key="2">
    <source>
        <dbReference type="EMBL" id="MEW9266074.1"/>
    </source>
</evidence>
<dbReference type="PANTHER" id="PTHR36151:SF3">
    <property type="entry name" value="ER-BOUND OXYGENASE MPAB_MPAB'_RUBBER OXYGENASE CATALYTIC DOMAIN-CONTAINING PROTEIN"/>
    <property type="match status" value="1"/>
</dbReference>
<dbReference type="EMBL" id="JBFNQN010000010">
    <property type="protein sequence ID" value="MEW9266074.1"/>
    <property type="molecule type" value="Genomic_DNA"/>
</dbReference>
<organism evidence="2 3">
    <name type="scientific">Kineococcus endophyticus</name>
    <dbReference type="NCBI Taxonomy" id="1181883"/>
    <lineage>
        <taxon>Bacteria</taxon>
        <taxon>Bacillati</taxon>
        <taxon>Actinomycetota</taxon>
        <taxon>Actinomycetes</taxon>
        <taxon>Kineosporiales</taxon>
        <taxon>Kineosporiaceae</taxon>
        <taxon>Kineococcus</taxon>
    </lineage>
</organism>
<dbReference type="RefSeq" id="WP_367639358.1">
    <property type="nucleotide sequence ID" value="NZ_JBFNQN010000010.1"/>
</dbReference>
<keyword evidence="3" id="KW-1185">Reference proteome</keyword>
<evidence type="ECO:0000313" key="3">
    <source>
        <dbReference type="Proteomes" id="UP001555826"/>
    </source>
</evidence>
<dbReference type="PANTHER" id="PTHR36151">
    <property type="entry name" value="BLR2777 PROTEIN"/>
    <property type="match status" value="1"/>
</dbReference>
<proteinExistence type="predicted"/>
<reference evidence="2 3" key="1">
    <citation type="submission" date="2024-07" db="EMBL/GenBank/DDBJ databases">
        <authorList>
            <person name="Thanompreechachai J."/>
            <person name="Duangmal K."/>
        </authorList>
    </citation>
    <scope>NUCLEOTIDE SEQUENCE [LARGE SCALE GENOMIC DNA]</scope>
    <source>
        <strain evidence="2 3">KCTC 19886</strain>
    </source>
</reference>
<dbReference type="Pfam" id="PF09995">
    <property type="entry name" value="MPAB_Lcp_cat"/>
    <property type="match status" value="1"/>
</dbReference>
<accession>A0ABV3P8U7</accession>
<protein>
    <submittedName>
        <fullName evidence="2">Oxygenase MpaB family protein</fullName>
        <ecNumber evidence="2">1.-.-.-</ecNumber>
    </submittedName>
</protein>